<reference evidence="7 8" key="1">
    <citation type="submission" date="2019-02" db="EMBL/GenBank/DDBJ databases">
        <title>Opniocepnalus argus genome.</title>
        <authorList>
            <person name="Zhou C."/>
            <person name="Xiao S."/>
        </authorList>
    </citation>
    <scope>NUCLEOTIDE SEQUENCE [LARGE SCALE GENOMIC DNA]</scope>
    <source>
        <strain evidence="7">OARG1902GOOAL</strain>
        <tissue evidence="7">Muscle</tissue>
    </source>
</reference>
<evidence type="ECO:0000256" key="1">
    <source>
        <dbReference type="ARBA" id="ARBA00022490"/>
    </source>
</evidence>
<evidence type="ECO:0000313" key="7">
    <source>
        <dbReference type="EMBL" id="KAF3699995.1"/>
    </source>
</evidence>
<reference evidence="8" key="2">
    <citation type="submission" date="2019-02" db="EMBL/GenBank/DDBJ databases">
        <title>Opniocepnalus argus Var Kimnra genome.</title>
        <authorList>
            <person name="Zhou C."/>
            <person name="Xiao S."/>
        </authorList>
    </citation>
    <scope>NUCLEOTIDE SEQUENCE [LARGE SCALE GENOMIC DNA]</scope>
</reference>
<feature type="compositionally biased region" description="Polar residues" evidence="6">
    <location>
        <begin position="375"/>
        <end position="395"/>
    </location>
</feature>
<proteinExistence type="predicted"/>
<evidence type="ECO:0000256" key="3">
    <source>
        <dbReference type="ARBA" id="ARBA00024190"/>
    </source>
</evidence>
<comment type="function">
    <text evidence="2">In cyliated cells, dynein axonemal particle-specific protein required for deployment of ODA to the axoneme. Interacts with outer dynein arm (ODA) subunits.</text>
</comment>
<name>A0A6G1QBS8_CHAAH</name>
<feature type="compositionally biased region" description="Polar residues" evidence="6">
    <location>
        <begin position="254"/>
        <end position="271"/>
    </location>
</feature>
<dbReference type="Gene3D" id="3.30.70.141">
    <property type="entry name" value="Nucleoside diphosphate kinase-like domain"/>
    <property type="match status" value="1"/>
</dbReference>
<dbReference type="InterPro" id="IPR051766">
    <property type="entry name" value="TXND_domain-containing"/>
</dbReference>
<gene>
    <name evidence="7" type="ORF">EXN66_Car015682</name>
</gene>
<keyword evidence="1" id="KW-0963">Cytoplasm</keyword>
<dbReference type="PANTHER" id="PTHR46135">
    <property type="entry name" value="NME/NM23 FAMILY MEMBER 8"/>
    <property type="match status" value="1"/>
</dbReference>
<protein>
    <recommendedName>
        <fullName evidence="4">Dynein axonemal assembly factor 8</fullName>
    </recommendedName>
    <alternativeName>
        <fullName evidence="5">Dynein axonemal-associated protein 1</fullName>
    </alternativeName>
</protein>
<sequence>MDLNASSTWNSILEQVKPHIPTIGLDSSTSENEEIVTVYQRPAGLSLQTLEDHDSFSIDSADLEELLKPIAQTCLPEETCSLSVNLDDDETLESPKQHYDDNVKADACMSASVEFNGTKPHLPVKGTVDSTKLYEDFPVLSFARLEQWDLDYVLQNLKKDELSLQCVSANTVKPHANDDKNKYIMERLAAFCKSQSSVSKPVKSPDPIRKSNLQSVLLEKMAADLKQNHQDCPTVFIDLRCPDPPIKPKRIPPNLSSKSVSPAKHSTQQGVPSEKKPNPKVHTALQIDNRELTVKSMLLQKIRQIKINGNKLLNKYTNPPDSVVGEGILGNEMKQSEEKPLQPTEPSSGHNTKNLREDEQSSGLQSETRKPKMENLQTIQQSSVREPKQQSTSSTINKYLDHESECVRDQQRKKLKQTLQHKKHQKIVKQLEMHRPTKSVHQKQPAAERTDVLCDLEASHLQSISMLPENIKRNGCLLLIVNLSSPGMVGDRAHGKRKHLYSAATKSHIYNTLVAWFLSLKRDKAIHAPFYNHACRFLSETTLTQIAHWLPELQILLDERGFSPLIHLPSLTLNYFVSATSNKKVMERTFCLSPGFYWQTVETQEWVCNMRETSQELHTEVSYALGCNGLFLHPLITHYTLQLVSHAGLDVCGLRLLYPQQRFLTDCAADVLLVVSPAVPSCCYGQVLAICDRRGFSLKGLQMLQLQSKGAVLLRLTTQQVELQNIPSYVNVSEGPLVRELKTQKLLGCINSRHDGIQTVEAHFCFHTVPYSSKLYNMFVKCMWTVPDPSAVILSRQKCISDYDMEQVVILTLCGKDMGHGLSLLHQMLTEGPEVCALRGKDTFGSLRKLIEHNYPSNLSVLMSPTPQVAFRQASLFFDHGTIHDLQMLLTVCLFKPGVWNHALHIIFQKLQESGLTVVGMRVVALDKHEAASLLPTDSVSENVELKNEFEFMQTVHFTVSVSFCIQDPSELEAHIEYLCSGSSVAFCLQGENAVKRLLYLLGQEDLSLWTHCYDRAHLFNGIYGFLIHSALWQTTCLLIPLSDQLLSQVPSQLEMLLRSGCHLVAGRMTVLDHEQRQHIAEILKVSSSGNDKAKQLICYLFDSFTPENSCDIIMPKNSNV</sequence>
<dbReference type="GO" id="GO:0120293">
    <property type="term" value="C:dynein axonemal particle"/>
    <property type="evidence" value="ECO:0007669"/>
    <property type="project" value="UniProtKB-SubCell"/>
</dbReference>
<evidence type="ECO:0000256" key="4">
    <source>
        <dbReference type="ARBA" id="ARBA00024428"/>
    </source>
</evidence>
<dbReference type="InterPro" id="IPR031531">
    <property type="entry name" value="DNAAF8"/>
</dbReference>
<organism evidence="7 8">
    <name type="scientific">Channa argus</name>
    <name type="common">Northern snakehead</name>
    <name type="synonym">Ophicephalus argus</name>
    <dbReference type="NCBI Taxonomy" id="215402"/>
    <lineage>
        <taxon>Eukaryota</taxon>
        <taxon>Metazoa</taxon>
        <taxon>Chordata</taxon>
        <taxon>Craniata</taxon>
        <taxon>Vertebrata</taxon>
        <taxon>Euteleostomi</taxon>
        <taxon>Actinopterygii</taxon>
        <taxon>Neopterygii</taxon>
        <taxon>Teleostei</taxon>
        <taxon>Neoteleostei</taxon>
        <taxon>Acanthomorphata</taxon>
        <taxon>Anabantaria</taxon>
        <taxon>Anabantiformes</taxon>
        <taxon>Channoidei</taxon>
        <taxon>Channidae</taxon>
        <taxon>Channa</taxon>
    </lineage>
</organism>
<dbReference type="EMBL" id="CM015726">
    <property type="protein sequence ID" value="KAF3699995.1"/>
    <property type="molecule type" value="Genomic_DNA"/>
</dbReference>
<feature type="region of interest" description="Disordered" evidence="6">
    <location>
        <begin position="334"/>
        <end position="395"/>
    </location>
</feature>
<evidence type="ECO:0000313" key="8">
    <source>
        <dbReference type="Proteomes" id="UP000503349"/>
    </source>
</evidence>
<keyword evidence="8" id="KW-1185">Reference proteome</keyword>
<dbReference type="Proteomes" id="UP000503349">
    <property type="component" value="Chromosome 15"/>
</dbReference>
<dbReference type="InterPro" id="IPR036850">
    <property type="entry name" value="NDK-like_dom_sf"/>
</dbReference>
<dbReference type="AlphaFoldDB" id="A0A6G1QBS8"/>
<dbReference type="PANTHER" id="PTHR46135:SF4">
    <property type="entry name" value="DYNEIN AXONEMAL ASSEMBLY FACTOR 8"/>
    <property type="match status" value="1"/>
</dbReference>
<dbReference type="SUPFAM" id="SSF54919">
    <property type="entry name" value="Nucleoside diphosphate kinase, NDK"/>
    <property type="match status" value="1"/>
</dbReference>
<accession>A0A6G1QBS8</accession>
<dbReference type="Pfam" id="PF15773">
    <property type="entry name" value="DAAP1"/>
    <property type="match status" value="1"/>
</dbReference>
<dbReference type="GO" id="GO:0070840">
    <property type="term" value="F:dynein complex binding"/>
    <property type="evidence" value="ECO:0007669"/>
    <property type="project" value="InterPro"/>
</dbReference>
<feature type="region of interest" description="Disordered" evidence="6">
    <location>
        <begin position="246"/>
        <end position="281"/>
    </location>
</feature>
<evidence type="ECO:0000256" key="6">
    <source>
        <dbReference type="SAM" id="MobiDB-lite"/>
    </source>
</evidence>
<comment type="subcellular location">
    <subcellularLocation>
        <location evidence="3">Dynein axonemal particle</location>
    </subcellularLocation>
</comment>
<evidence type="ECO:0000256" key="2">
    <source>
        <dbReference type="ARBA" id="ARBA00024177"/>
    </source>
</evidence>
<evidence type="ECO:0000256" key="5">
    <source>
        <dbReference type="ARBA" id="ARBA00030565"/>
    </source>
</evidence>